<dbReference type="AlphaFoldDB" id="A0AAQ3KTX7"/>
<dbReference type="InterPro" id="IPR025486">
    <property type="entry name" value="DUF4378"/>
</dbReference>
<reference evidence="3 4" key="1">
    <citation type="submission" date="2023-10" db="EMBL/GenBank/DDBJ databases">
        <title>Chromosome-scale genome assembly provides insights into flower coloration mechanisms of Canna indica.</title>
        <authorList>
            <person name="Li C."/>
        </authorList>
    </citation>
    <scope>NUCLEOTIDE SEQUENCE [LARGE SCALE GENOMIC DNA]</scope>
    <source>
        <tissue evidence="3">Flower</tissue>
    </source>
</reference>
<dbReference type="PANTHER" id="PTHR47071:SF9">
    <property type="entry name" value="TRM32-LIKE PROTEIN (DUF3741)"/>
    <property type="match status" value="1"/>
</dbReference>
<protein>
    <recommendedName>
        <fullName evidence="5">DUF4378 domain-containing protein</fullName>
    </recommendedName>
</protein>
<evidence type="ECO:0008006" key="5">
    <source>
        <dbReference type="Google" id="ProtNLM"/>
    </source>
</evidence>
<evidence type="ECO:0000313" key="4">
    <source>
        <dbReference type="Proteomes" id="UP001327560"/>
    </source>
</evidence>
<name>A0AAQ3KTX7_9LILI</name>
<evidence type="ECO:0000259" key="2">
    <source>
        <dbReference type="Pfam" id="PF14309"/>
    </source>
</evidence>
<dbReference type="Pfam" id="PF14309">
    <property type="entry name" value="DUF4378"/>
    <property type="match status" value="1"/>
</dbReference>
<accession>A0AAQ3KTX7</accession>
<gene>
    <name evidence="3" type="ORF">Cni_G23679</name>
</gene>
<dbReference type="EMBL" id="CP136896">
    <property type="protein sequence ID" value="WOL14898.1"/>
    <property type="molecule type" value="Genomic_DNA"/>
</dbReference>
<evidence type="ECO:0000313" key="3">
    <source>
        <dbReference type="EMBL" id="WOL14898.1"/>
    </source>
</evidence>
<dbReference type="InterPro" id="IPR044257">
    <property type="entry name" value="TRM32-like"/>
</dbReference>
<dbReference type="Proteomes" id="UP001327560">
    <property type="component" value="Chromosome 7"/>
</dbReference>
<evidence type="ECO:0000259" key="1">
    <source>
        <dbReference type="Pfam" id="PF12552"/>
    </source>
</evidence>
<organism evidence="3 4">
    <name type="scientific">Canna indica</name>
    <name type="common">Indian-shot</name>
    <dbReference type="NCBI Taxonomy" id="4628"/>
    <lineage>
        <taxon>Eukaryota</taxon>
        <taxon>Viridiplantae</taxon>
        <taxon>Streptophyta</taxon>
        <taxon>Embryophyta</taxon>
        <taxon>Tracheophyta</taxon>
        <taxon>Spermatophyta</taxon>
        <taxon>Magnoliopsida</taxon>
        <taxon>Liliopsida</taxon>
        <taxon>Zingiberales</taxon>
        <taxon>Cannaceae</taxon>
        <taxon>Canna</taxon>
    </lineage>
</organism>
<keyword evidence="4" id="KW-1185">Reference proteome</keyword>
<sequence>MAQLLRHQNSNDFSEKSHFGCIRGFLQYFDHQRLKSLQDSETGHAKQSGSVRGSRLYIPLTRNQHDKLCEEANSKVTKRNSGKALRDLLLKKLFQKLQRKQKMLPVTPQLLRTFSIHHLECNDYVIPEEIATESEEALKSEETNLSQTSEQVPLLEKGIKCDVCRSADFVKRVGQDQLVELGNILIEKQFLGTEKLNAAREAFLKQKELVDKENGTDGALNSEDFIRLFELFDADRELFLKILEDPNSVLESSQLLNGSGVPTNSGIEVGKTSVSTSMDCDLQAVPTNSGIEVGIEHQMHHRAHLNSLKDVTRENGKVIHRISMDGLLHKIPHGQKVHLNALRKNLFRSASARSSEDISSNNIRILPKMYPYRRSRSLTESFDQYPDLVNSVSFRKSKRDSEPSNSIKKIPRIFERIHSNPEFGSYPQSQDTQKVLIRASLPLNESSISPLGVGETVHGFAEPEFAETAFSKPKMECDESMEQICIVNYSEATDKLPVVKINESEQGESYMVTNSTIEHSVHVKLPQQDSGALECSSLGPDFDQMERPGCYLKQKGNALIGVQNLGRIPEVHPSAEPIKQSQISDLLEEIVSPSKYVISKESEHGGLHAEELDSLPEPANSLDVGVSAEVETTESSSSSKKQDGFTNFDAFPVKLDQKDVAEFNFVRDVLVKSGFDGAEFVEAWYFHYQLLDPFVFGKVNRIFDELETASYSSNDTSLDYQLLSDLINEVLLEIYAKSFVRSWFLRMHPNVRPIPEGHHVIEEVWFNICGLLGSQRQKVHTLESVMARDFAMSAWWLNLQRDAESIGMELECLILDDLLDELMPELIDS</sequence>
<dbReference type="InterPro" id="IPR022212">
    <property type="entry name" value="DUF3741"/>
</dbReference>
<feature type="domain" description="DUF4378" evidence="2">
    <location>
        <begin position="662"/>
        <end position="821"/>
    </location>
</feature>
<proteinExistence type="predicted"/>
<feature type="domain" description="DUF3741" evidence="1">
    <location>
        <begin position="206"/>
        <end position="248"/>
    </location>
</feature>
<dbReference type="Pfam" id="PF12552">
    <property type="entry name" value="DUF3741"/>
    <property type="match status" value="1"/>
</dbReference>
<dbReference type="PANTHER" id="PTHR47071">
    <property type="entry name" value="PROTEIN TRM32"/>
    <property type="match status" value="1"/>
</dbReference>